<dbReference type="EMBL" id="JADKBR010000005">
    <property type="protein sequence ID" value="MBK8890118.1"/>
    <property type="molecule type" value="Genomic_DNA"/>
</dbReference>
<gene>
    <name evidence="8 10" type="primary">mobA</name>
    <name evidence="10" type="ORF">IPN75_06810</name>
</gene>
<comment type="subcellular location">
    <subcellularLocation>
        <location evidence="8">Cytoplasm</location>
    </subcellularLocation>
</comment>
<comment type="caution">
    <text evidence="10">The sequence shown here is derived from an EMBL/GenBank/DDBJ whole genome shotgun (WGS) entry which is preliminary data.</text>
</comment>
<comment type="subunit">
    <text evidence="8">Monomer.</text>
</comment>
<dbReference type="Pfam" id="PF12804">
    <property type="entry name" value="NTP_transf_3"/>
    <property type="match status" value="1"/>
</dbReference>
<evidence type="ECO:0000256" key="5">
    <source>
        <dbReference type="ARBA" id="ARBA00022842"/>
    </source>
</evidence>
<keyword evidence="5 8" id="KW-0460">Magnesium</keyword>
<keyword evidence="6 8" id="KW-0342">GTP-binding</keyword>
<evidence type="ECO:0000313" key="11">
    <source>
        <dbReference type="Proteomes" id="UP000808146"/>
    </source>
</evidence>
<evidence type="ECO:0000256" key="3">
    <source>
        <dbReference type="ARBA" id="ARBA00022723"/>
    </source>
</evidence>
<dbReference type="GO" id="GO:0005737">
    <property type="term" value="C:cytoplasm"/>
    <property type="evidence" value="ECO:0007669"/>
    <property type="project" value="UniProtKB-SubCell"/>
</dbReference>
<keyword evidence="1 8" id="KW-0963">Cytoplasm</keyword>
<keyword evidence="2 8" id="KW-0808">Transferase</keyword>
<comment type="catalytic activity">
    <reaction evidence="8">
        <text>Mo-molybdopterin + GTP + H(+) = Mo-molybdopterin guanine dinucleotide + diphosphate</text>
        <dbReference type="Rhea" id="RHEA:34243"/>
        <dbReference type="ChEBI" id="CHEBI:15378"/>
        <dbReference type="ChEBI" id="CHEBI:33019"/>
        <dbReference type="ChEBI" id="CHEBI:37565"/>
        <dbReference type="ChEBI" id="CHEBI:71302"/>
        <dbReference type="ChEBI" id="CHEBI:71310"/>
        <dbReference type="EC" id="2.7.7.77"/>
    </reaction>
</comment>
<dbReference type="AlphaFoldDB" id="A0A9D7QKX4"/>
<dbReference type="EC" id="2.7.7.77" evidence="8"/>
<keyword evidence="10" id="KW-0548">Nucleotidyltransferase</keyword>
<dbReference type="GO" id="GO:1902758">
    <property type="term" value="P:bis(molybdopterin guanine dinucleotide)molybdenum biosynthetic process"/>
    <property type="evidence" value="ECO:0007669"/>
    <property type="project" value="TreeGrafter"/>
</dbReference>
<evidence type="ECO:0000256" key="7">
    <source>
        <dbReference type="ARBA" id="ARBA00023150"/>
    </source>
</evidence>
<comment type="similarity">
    <text evidence="8">Belongs to the MobA family.</text>
</comment>
<keyword evidence="3 8" id="KW-0479">Metal-binding</keyword>
<dbReference type="Proteomes" id="UP000808146">
    <property type="component" value="Unassembled WGS sequence"/>
</dbReference>
<keyword evidence="4 8" id="KW-0547">Nucleotide-binding</keyword>
<dbReference type="SUPFAM" id="SSF53448">
    <property type="entry name" value="Nucleotide-diphospho-sugar transferases"/>
    <property type="match status" value="1"/>
</dbReference>
<feature type="binding site" evidence="8">
    <location>
        <begin position="10"/>
        <end position="12"/>
    </location>
    <ligand>
        <name>GTP</name>
        <dbReference type="ChEBI" id="CHEBI:37565"/>
    </ligand>
</feature>
<evidence type="ECO:0000256" key="8">
    <source>
        <dbReference type="HAMAP-Rule" id="MF_00316"/>
    </source>
</evidence>
<feature type="binding site" evidence="8">
    <location>
        <position position="99"/>
    </location>
    <ligand>
        <name>GTP</name>
        <dbReference type="ChEBI" id="CHEBI:37565"/>
    </ligand>
</feature>
<feature type="binding site" evidence="8">
    <location>
        <position position="69"/>
    </location>
    <ligand>
        <name>GTP</name>
        <dbReference type="ChEBI" id="CHEBI:37565"/>
    </ligand>
</feature>
<keyword evidence="7 8" id="KW-0501">Molybdenum cofactor biosynthesis</keyword>
<dbReference type="InterPro" id="IPR025877">
    <property type="entry name" value="MobA-like_NTP_Trfase"/>
</dbReference>
<evidence type="ECO:0000313" key="10">
    <source>
        <dbReference type="EMBL" id="MBK8890118.1"/>
    </source>
</evidence>
<comment type="cofactor">
    <cofactor evidence="8">
        <name>Mg(2+)</name>
        <dbReference type="ChEBI" id="CHEBI:18420"/>
    </cofactor>
</comment>
<sequence>MNEKITGVVLAGGLGRRMGGSDKGLEELRGRPLAAWVVERLAPQVDELLISANRNGGRYAALGHRVVGDRIAGFAGPLAGLHAALEAAAHPLVATVPCDSPFLPGDLISRLLSALTAPGTKSPQGGLGSWGTTGADVAIARTAERAHPVFCLCKRDLLPHLTAFLAGGERSVAGWHAKLNVVEVAFDDEAEAFENINTREELGRIDKVQD</sequence>
<dbReference type="InterPro" id="IPR029044">
    <property type="entry name" value="Nucleotide-diphossugar_trans"/>
</dbReference>
<evidence type="ECO:0000256" key="4">
    <source>
        <dbReference type="ARBA" id="ARBA00022741"/>
    </source>
</evidence>
<dbReference type="Gene3D" id="3.90.550.10">
    <property type="entry name" value="Spore Coat Polysaccharide Biosynthesis Protein SpsA, Chain A"/>
    <property type="match status" value="1"/>
</dbReference>
<evidence type="ECO:0000256" key="2">
    <source>
        <dbReference type="ARBA" id="ARBA00022679"/>
    </source>
</evidence>
<evidence type="ECO:0000256" key="1">
    <source>
        <dbReference type="ARBA" id="ARBA00022490"/>
    </source>
</evidence>
<evidence type="ECO:0000259" key="9">
    <source>
        <dbReference type="Pfam" id="PF12804"/>
    </source>
</evidence>
<accession>A0A9D7QKX4</accession>
<reference evidence="10" key="1">
    <citation type="submission" date="2020-10" db="EMBL/GenBank/DDBJ databases">
        <title>Connecting structure to function with the recovery of over 1000 high-quality activated sludge metagenome-assembled genomes encoding full-length rRNA genes using long-read sequencing.</title>
        <authorList>
            <person name="Singleton C.M."/>
            <person name="Petriglieri F."/>
            <person name="Kristensen J.M."/>
            <person name="Kirkegaard R.H."/>
            <person name="Michaelsen T.Y."/>
            <person name="Andersen M.H."/>
            <person name="Karst S.M."/>
            <person name="Dueholm M.S."/>
            <person name="Nielsen P.H."/>
            <person name="Albertsen M."/>
        </authorList>
    </citation>
    <scope>NUCLEOTIDE SEQUENCE</scope>
    <source>
        <strain evidence="10">OdNE_18-Q3-R46-58_BAT3C.305</strain>
    </source>
</reference>
<dbReference type="PANTHER" id="PTHR19136">
    <property type="entry name" value="MOLYBDENUM COFACTOR GUANYLYLTRANSFERASE"/>
    <property type="match status" value="1"/>
</dbReference>
<dbReference type="HAMAP" id="MF_00316">
    <property type="entry name" value="MobA"/>
    <property type="match status" value="1"/>
</dbReference>
<feature type="binding site" evidence="8">
    <location>
        <position position="23"/>
    </location>
    <ligand>
        <name>GTP</name>
        <dbReference type="ChEBI" id="CHEBI:37565"/>
    </ligand>
</feature>
<proteinExistence type="inferred from homology"/>
<feature type="binding site" evidence="8">
    <location>
        <position position="99"/>
    </location>
    <ligand>
        <name>Mg(2+)</name>
        <dbReference type="ChEBI" id="CHEBI:18420"/>
    </ligand>
</feature>
<dbReference type="CDD" id="cd02503">
    <property type="entry name" value="MobA"/>
    <property type="match status" value="1"/>
</dbReference>
<evidence type="ECO:0000256" key="6">
    <source>
        <dbReference type="ARBA" id="ARBA00023134"/>
    </source>
</evidence>
<comment type="function">
    <text evidence="8">Transfers a GMP moiety from GTP to Mo-molybdopterin (Mo-MPT) cofactor (Moco or molybdenum cofactor) to form Mo-molybdopterin guanine dinucleotide (Mo-MGD) cofactor.</text>
</comment>
<dbReference type="PANTHER" id="PTHR19136:SF81">
    <property type="entry name" value="MOLYBDENUM COFACTOR GUANYLYLTRANSFERASE"/>
    <property type="match status" value="1"/>
</dbReference>
<comment type="caution">
    <text evidence="8">Lacks conserved residue(s) required for the propagation of feature annotation.</text>
</comment>
<name>A0A9D7QKX4_9RHOO</name>
<protein>
    <recommendedName>
        <fullName evidence="8">Molybdenum cofactor guanylyltransferase</fullName>
        <shortName evidence="8">MoCo guanylyltransferase</shortName>
        <ecNumber evidence="8">2.7.7.77</ecNumber>
    </recommendedName>
    <alternativeName>
        <fullName evidence="8">GTP:molybdopterin guanylyltransferase</fullName>
    </alternativeName>
    <alternativeName>
        <fullName evidence="8">Mo-MPT guanylyltransferase</fullName>
    </alternativeName>
    <alternativeName>
        <fullName evidence="8">Molybdopterin guanylyltransferase</fullName>
    </alternativeName>
    <alternativeName>
        <fullName evidence="8">Molybdopterin-guanine dinucleotide synthase</fullName>
        <shortName evidence="8">MGD synthase</shortName>
    </alternativeName>
</protein>
<dbReference type="GO" id="GO:0005525">
    <property type="term" value="F:GTP binding"/>
    <property type="evidence" value="ECO:0007669"/>
    <property type="project" value="UniProtKB-UniRule"/>
</dbReference>
<dbReference type="GO" id="GO:0046872">
    <property type="term" value="F:metal ion binding"/>
    <property type="evidence" value="ECO:0007669"/>
    <property type="project" value="UniProtKB-KW"/>
</dbReference>
<dbReference type="NCBIfam" id="TIGR02665">
    <property type="entry name" value="molyb_mobA"/>
    <property type="match status" value="1"/>
</dbReference>
<feature type="domain" description="MobA-like NTP transferase" evidence="9">
    <location>
        <begin position="7"/>
        <end position="176"/>
    </location>
</feature>
<comment type="domain">
    <text evidence="8">The N-terminal domain determines nucleotide recognition and specific binding, while the C-terminal domain determines the specific binding to the target protein.</text>
</comment>
<dbReference type="InterPro" id="IPR013482">
    <property type="entry name" value="Molybde_CF_guanTrfase"/>
</dbReference>
<organism evidence="10 11">
    <name type="scientific">Candidatus Dechloromonas phosphorivorans</name>
    <dbReference type="NCBI Taxonomy" id="2899244"/>
    <lineage>
        <taxon>Bacteria</taxon>
        <taxon>Pseudomonadati</taxon>
        <taxon>Pseudomonadota</taxon>
        <taxon>Betaproteobacteria</taxon>
        <taxon>Rhodocyclales</taxon>
        <taxon>Azonexaceae</taxon>
        <taxon>Dechloromonas</taxon>
    </lineage>
</organism>
<dbReference type="GO" id="GO:0061603">
    <property type="term" value="F:molybdenum cofactor guanylyltransferase activity"/>
    <property type="evidence" value="ECO:0007669"/>
    <property type="project" value="UniProtKB-EC"/>
</dbReference>